<dbReference type="EMBL" id="QFQI01000004">
    <property type="protein sequence ID" value="PZQ60725.1"/>
    <property type="molecule type" value="Genomic_DNA"/>
</dbReference>
<gene>
    <name evidence="1" type="ORF">DI544_07185</name>
</gene>
<name>A0A2W5PCU0_9SPHN</name>
<reference evidence="1 2" key="1">
    <citation type="submission" date="2017-08" db="EMBL/GenBank/DDBJ databases">
        <title>Infants hospitalized years apart are colonized by the same room-sourced microbial strains.</title>
        <authorList>
            <person name="Brooks B."/>
            <person name="Olm M.R."/>
            <person name="Firek B.A."/>
            <person name="Baker R."/>
            <person name="Thomas B.C."/>
            <person name="Morowitz M.J."/>
            <person name="Banfield J.F."/>
        </authorList>
    </citation>
    <scope>NUCLEOTIDE SEQUENCE [LARGE SCALE GENOMIC DNA]</scope>
    <source>
        <strain evidence="1">S2_005_001_R1_22</strain>
    </source>
</reference>
<dbReference type="AlphaFoldDB" id="A0A2W5PCU0"/>
<organism evidence="1 2">
    <name type="scientific">Sphingomonas taxi</name>
    <dbReference type="NCBI Taxonomy" id="1549858"/>
    <lineage>
        <taxon>Bacteria</taxon>
        <taxon>Pseudomonadati</taxon>
        <taxon>Pseudomonadota</taxon>
        <taxon>Alphaproteobacteria</taxon>
        <taxon>Sphingomonadales</taxon>
        <taxon>Sphingomonadaceae</taxon>
        <taxon>Sphingomonas</taxon>
    </lineage>
</organism>
<evidence type="ECO:0000313" key="1">
    <source>
        <dbReference type="EMBL" id="PZQ60725.1"/>
    </source>
</evidence>
<comment type="caution">
    <text evidence="1">The sequence shown here is derived from an EMBL/GenBank/DDBJ whole genome shotgun (WGS) entry which is preliminary data.</text>
</comment>
<dbReference type="InterPro" id="IPR043856">
    <property type="entry name" value="DUF5818"/>
</dbReference>
<accession>A0A2W5PCU0</accession>
<dbReference type="Pfam" id="PF19135">
    <property type="entry name" value="DUF5818"/>
    <property type="match status" value="1"/>
</dbReference>
<protein>
    <submittedName>
        <fullName evidence="1">Uncharacterized protein</fullName>
    </submittedName>
</protein>
<proteinExistence type="predicted"/>
<evidence type="ECO:0000313" key="2">
    <source>
        <dbReference type="Proteomes" id="UP000249229"/>
    </source>
</evidence>
<sequence>MTLIGSPIDETGTLVRDGGAFVLHRDLGGRYVLELQRVPVDHVHKRVRVRGVLSAEAHVVVEGVSAA</sequence>
<dbReference type="Proteomes" id="UP000249229">
    <property type="component" value="Unassembled WGS sequence"/>
</dbReference>